<gene>
    <name evidence="3" type="ORF">PHAECO_LOCUS9793</name>
</gene>
<proteinExistence type="predicted"/>
<dbReference type="EMBL" id="OU896712">
    <property type="protein sequence ID" value="CAG9822891.1"/>
    <property type="molecule type" value="Genomic_DNA"/>
</dbReference>
<dbReference type="Proteomes" id="UP001153737">
    <property type="component" value="Chromosome 6"/>
</dbReference>
<organism evidence="3 4">
    <name type="scientific">Phaedon cochleariae</name>
    <name type="common">Mustard beetle</name>
    <dbReference type="NCBI Taxonomy" id="80249"/>
    <lineage>
        <taxon>Eukaryota</taxon>
        <taxon>Metazoa</taxon>
        <taxon>Ecdysozoa</taxon>
        <taxon>Arthropoda</taxon>
        <taxon>Hexapoda</taxon>
        <taxon>Insecta</taxon>
        <taxon>Pterygota</taxon>
        <taxon>Neoptera</taxon>
        <taxon>Endopterygota</taxon>
        <taxon>Coleoptera</taxon>
        <taxon>Polyphaga</taxon>
        <taxon>Cucujiformia</taxon>
        <taxon>Chrysomeloidea</taxon>
        <taxon>Chrysomelidae</taxon>
        <taxon>Chrysomelinae</taxon>
        <taxon>Chrysomelini</taxon>
        <taxon>Phaedon</taxon>
    </lineage>
</organism>
<dbReference type="Pfam" id="PF25298">
    <property type="entry name" value="Baculo_FP_2nd"/>
    <property type="match status" value="1"/>
</dbReference>
<reference evidence="3" key="2">
    <citation type="submission" date="2022-10" db="EMBL/GenBank/DDBJ databases">
        <authorList>
            <consortium name="ENA_rothamsted_submissions"/>
            <consortium name="culmorum"/>
            <person name="King R."/>
        </authorList>
    </citation>
    <scope>NUCLEOTIDE SEQUENCE</scope>
</reference>
<keyword evidence="4" id="KW-1185">Reference proteome</keyword>
<evidence type="ECO:0000313" key="3">
    <source>
        <dbReference type="EMBL" id="CAG9822891.1"/>
    </source>
</evidence>
<dbReference type="AlphaFoldDB" id="A0A9N9X4I2"/>
<accession>A0A9N9X4I2</accession>
<dbReference type="OrthoDB" id="6782599at2759"/>
<protein>
    <recommendedName>
        <fullName evidence="2">FP protein C-terminal domain-containing protein</fullName>
    </recommendedName>
</protein>
<evidence type="ECO:0000259" key="2">
    <source>
        <dbReference type="Pfam" id="PF25298"/>
    </source>
</evidence>
<name>A0A9N9X4I2_PHACE</name>
<evidence type="ECO:0000256" key="1">
    <source>
        <dbReference type="SAM" id="Coils"/>
    </source>
</evidence>
<feature type="coiled-coil region" evidence="1">
    <location>
        <begin position="38"/>
        <end position="72"/>
    </location>
</feature>
<sequence>MLQEFFEPVRKHLEEEMQELKKSVEYMSDCFDRQKENTEELITKIKLIAKENEELNQRVLQLENKLNWQEQREKEKNLILCGVPDQLNKNTNQITMDIARTVSVSIKEDDIESSYRVNKKDSAPILVKLRTIEKKKEMIIAAKKMRGIKVNDCGLEGTNRNIFFNDDLTLQTQMLFKKTRDLRKEKNYKSAYCIGGKIFLRKTDSDNPIRIHSENDLVQNC</sequence>
<evidence type="ECO:0000313" key="4">
    <source>
        <dbReference type="Proteomes" id="UP001153737"/>
    </source>
</evidence>
<keyword evidence="1" id="KW-0175">Coiled coil</keyword>
<dbReference type="InterPro" id="IPR057251">
    <property type="entry name" value="FP_C"/>
</dbReference>
<feature type="domain" description="FP protein C-terminal" evidence="2">
    <location>
        <begin position="169"/>
        <end position="218"/>
    </location>
</feature>
<reference evidence="3" key="1">
    <citation type="submission" date="2022-01" db="EMBL/GenBank/DDBJ databases">
        <authorList>
            <person name="King R."/>
        </authorList>
    </citation>
    <scope>NUCLEOTIDE SEQUENCE</scope>
</reference>